<evidence type="ECO:0000256" key="10">
    <source>
        <dbReference type="ARBA" id="ARBA00023136"/>
    </source>
</evidence>
<accession>A0A101E6P4</accession>
<feature type="transmembrane region" description="Helical" evidence="12">
    <location>
        <begin position="195"/>
        <end position="215"/>
    </location>
</feature>
<dbReference type="InterPro" id="IPR048279">
    <property type="entry name" value="MdtK-like"/>
</dbReference>
<dbReference type="EMBL" id="DOLB01000094">
    <property type="protein sequence ID" value="HBT49355.1"/>
    <property type="molecule type" value="Genomic_DNA"/>
</dbReference>
<feature type="transmembrane region" description="Helical" evidence="12">
    <location>
        <begin position="317"/>
        <end position="336"/>
    </location>
</feature>
<dbReference type="GO" id="GO:0042910">
    <property type="term" value="F:xenobiotic transmembrane transporter activity"/>
    <property type="evidence" value="ECO:0007669"/>
    <property type="project" value="InterPro"/>
</dbReference>
<dbReference type="Proteomes" id="UP000264445">
    <property type="component" value="Unassembled WGS sequence"/>
</dbReference>
<keyword evidence="5" id="KW-0050">Antiport</keyword>
<proteinExistence type="predicted"/>
<dbReference type="NCBIfam" id="TIGR00797">
    <property type="entry name" value="matE"/>
    <property type="match status" value="1"/>
</dbReference>
<evidence type="ECO:0000256" key="2">
    <source>
        <dbReference type="ARBA" id="ARBA00004651"/>
    </source>
</evidence>
<dbReference type="AlphaFoldDB" id="A0A101E6P4"/>
<evidence type="ECO:0000256" key="5">
    <source>
        <dbReference type="ARBA" id="ARBA00022449"/>
    </source>
</evidence>
<dbReference type="InterPro" id="IPR002528">
    <property type="entry name" value="MATE_fam"/>
</dbReference>
<feature type="transmembrane region" description="Helical" evidence="12">
    <location>
        <begin position="257"/>
        <end position="277"/>
    </location>
</feature>
<evidence type="ECO:0000256" key="7">
    <source>
        <dbReference type="ARBA" id="ARBA00022692"/>
    </source>
</evidence>
<dbReference type="PANTHER" id="PTHR43298">
    <property type="entry name" value="MULTIDRUG RESISTANCE PROTEIN NORM-RELATED"/>
    <property type="match status" value="1"/>
</dbReference>
<dbReference type="GO" id="GO:0006811">
    <property type="term" value="P:monoatomic ion transport"/>
    <property type="evidence" value="ECO:0007669"/>
    <property type="project" value="UniProtKB-KW"/>
</dbReference>
<keyword evidence="7 12" id="KW-0812">Transmembrane</keyword>
<evidence type="ECO:0000256" key="12">
    <source>
        <dbReference type="SAM" id="Phobius"/>
    </source>
</evidence>
<feature type="transmembrane region" description="Helical" evidence="12">
    <location>
        <begin position="386"/>
        <end position="410"/>
    </location>
</feature>
<keyword evidence="6" id="KW-1003">Cell membrane</keyword>
<feature type="transmembrane region" description="Helical" evidence="12">
    <location>
        <begin position="53"/>
        <end position="74"/>
    </location>
</feature>
<organism evidence="13 14">
    <name type="scientific">Caldanaerobacter subterraneus</name>
    <dbReference type="NCBI Taxonomy" id="911092"/>
    <lineage>
        <taxon>Bacteria</taxon>
        <taxon>Bacillati</taxon>
        <taxon>Bacillota</taxon>
        <taxon>Clostridia</taxon>
        <taxon>Thermoanaerobacterales</taxon>
        <taxon>Thermoanaerobacteraceae</taxon>
        <taxon>Caldanaerobacter</taxon>
    </lineage>
</organism>
<feature type="transmembrane region" description="Helical" evidence="12">
    <location>
        <begin position="165"/>
        <end position="183"/>
    </location>
</feature>
<dbReference type="OMA" id="AAWFELF"/>
<feature type="transmembrane region" description="Helical" evidence="12">
    <location>
        <begin position="283"/>
        <end position="305"/>
    </location>
</feature>
<dbReference type="CDD" id="cd13137">
    <property type="entry name" value="MATE_NorM_like"/>
    <property type="match status" value="1"/>
</dbReference>
<sequence>MSSKKEVKKILNLALPAVGEMLLYMVVWVLDTMMVGQYGGKDSVSAVGLASEIIYTFAAIFVTMGIAIGVTSYVARSIGAQEFEKAKRYASQGIFLGILGSFIISSLMFLLAEKILILAGASGNVLALGKVFMKIASVGIFFNMVMSTLNAILRATGNTKTPMTAAAIVVILNILLDWILIFGKLGFPALGVKGSAIATTIAHIVGFFFVLWYYIIQKTLNLTFRDVLQYHHKLAIEIIKLSIPASLQEAAFDISRLLSIFMIMHLGTVAFAANQIATTIESISFMPGWGFAVAATTMAGQMVGAKNYEGAIRYTRISATFAASIMGTMSLLFLTIPKLLMRAFINDPEVIAVGALCLMVASIEQPFMALGMVYGGGLKGSGNTKIPFIISTISSWLIRLPLMYVVIYILKWGVVAVWFVTALQWSFEGTAMYLFFKREINKLKRAVKG</sequence>
<evidence type="ECO:0000256" key="1">
    <source>
        <dbReference type="ARBA" id="ARBA00003408"/>
    </source>
</evidence>
<comment type="function">
    <text evidence="1">Multidrug efflux pump.</text>
</comment>
<evidence type="ECO:0000313" key="14">
    <source>
        <dbReference type="Proteomes" id="UP000264445"/>
    </source>
</evidence>
<comment type="caution">
    <text evidence="13">The sequence shown here is derived from an EMBL/GenBank/DDBJ whole genome shotgun (WGS) entry which is preliminary data.</text>
</comment>
<evidence type="ECO:0000256" key="6">
    <source>
        <dbReference type="ARBA" id="ARBA00022475"/>
    </source>
</evidence>
<dbReference type="GO" id="GO:0005886">
    <property type="term" value="C:plasma membrane"/>
    <property type="evidence" value="ECO:0007669"/>
    <property type="project" value="UniProtKB-SubCell"/>
</dbReference>
<dbReference type="PIRSF" id="PIRSF006603">
    <property type="entry name" value="DinF"/>
    <property type="match status" value="1"/>
</dbReference>
<feature type="transmembrane region" description="Helical" evidence="12">
    <location>
        <begin position="416"/>
        <end position="436"/>
    </location>
</feature>
<name>A0A101E6P4_9THEO</name>
<evidence type="ECO:0000256" key="8">
    <source>
        <dbReference type="ARBA" id="ARBA00022989"/>
    </source>
</evidence>
<dbReference type="GO" id="GO:0015297">
    <property type="term" value="F:antiporter activity"/>
    <property type="evidence" value="ECO:0007669"/>
    <property type="project" value="UniProtKB-KW"/>
</dbReference>
<dbReference type="PANTHER" id="PTHR43298:SF4">
    <property type="entry name" value="DRUG_SODIUM ANTIPORTER"/>
    <property type="match status" value="1"/>
</dbReference>
<feature type="transmembrane region" description="Helical" evidence="12">
    <location>
        <begin position="132"/>
        <end position="153"/>
    </location>
</feature>
<protein>
    <recommendedName>
        <fullName evidence="3">Probable multidrug resistance protein NorM</fullName>
    </recommendedName>
    <alternativeName>
        <fullName evidence="11">Multidrug-efflux transporter</fullName>
    </alternativeName>
</protein>
<feature type="transmembrane region" description="Helical" evidence="12">
    <location>
        <begin position="12"/>
        <end position="30"/>
    </location>
</feature>
<gene>
    <name evidence="13" type="ORF">DEA61_05955</name>
</gene>
<keyword evidence="4" id="KW-0813">Transport</keyword>
<keyword evidence="8 12" id="KW-1133">Transmembrane helix</keyword>
<evidence type="ECO:0000256" key="9">
    <source>
        <dbReference type="ARBA" id="ARBA00023065"/>
    </source>
</evidence>
<comment type="subcellular location">
    <subcellularLocation>
        <location evidence="2">Cell membrane</location>
        <topology evidence="2">Multi-pass membrane protein</topology>
    </subcellularLocation>
</comment>
<dbReference type="RefSeq" id="WP_011026000.1">
    <property type="nucleotide sequence ID" value="NZ_DOLB01000094.1"/>
</dbReference>
<evidence type="ECO:0000256" key="3">
    <source>
        <dbReference type="ARBA" id="ARBA00020268"/>
    </source>
</evidence>
<feature type="transmembrane region" description="Helical" evidence="12">
    <location>
        <begin position="351"/>
        <end position="374"/>
    </location>
</feature>
<keyword evidence="9" id="KW-0406">Ion transport</keyword>
<evidence type="ECO:0000256" key="4">
    <source>
        <dbReference type="ARBA" id="ARBA00022448"/>
    </source>
</evidence>
<reference evidence="13 14" key="1">
    <citation type="journal article" date="2018" name="Nat. Biotechnol.">
        <title>A standardized bacterial taxonomy based on genome phylogeny substantially revises the tree of life.</title>
        <authorList>
            <person name="Parks D.H."/>
            <person name="Chuvochina M."/>
            <person name="Waite D.W."/>
            <person name="Rinke C."/>
            <person name="Skarshewski A."/>
            <person name="Chaumeil P.A."/>
            <person name="Hugenholtz P."/>
        </authorList>
    </citation>
    <scope>NUCLEOTIDE SEQUENCE [LARGE SCALE GENOMIC DNA]</scope>
    <source>
        <strain evidence="13">UBA12544</strain>
    </source>
</reference>
<evidence type="ECO:0000256" key="11">
    <source>
        <dbReference type="ARBA" id="ARBA00031636"/>
    </source>
</evidence>
<dbReference type="Pfam" id="PF01554">
    <property type="entry name" value="MatE"/>
    <property type="match status" value="2"/>
</dbReference>
<evidence type="ECO:0000313" key="13">
    <source>
        <dbReference type="EMBL" id="HBT49355.1"/>
    </source>
</evidence>
<dbReference type="InterPro" id="IPR050222">
    <property type="entry name" value="MATE_MdtK"/>
</dbReference>
<keyword evidence="10 12" id="KW-0472">Membrane</keyword>
<feature type="transmembrane region" description="Helical" evidence="12">
    <location>
        <begin position="94"/>
        <end position="112"/>
    </location>
</feature>